<protein>
    <recommendedName>
        <fullName evidence="1">Type II methyltransferase M.TaqI-like domain-containing protein</fullName>
    </recommendedName>
</protein>
<evidence type="ECO:0000259" key="1">
    <source>
        <dbReference type="Pfam" id="PF07669"/>
    </source>
</evidence>
<gene>
    <name evidence="2" type="ORF">S06H3_20124</name>
</gene>
<dbReference type="Pfam" id="PF07669">
    <property type="entry name" value="Eco57I"/>
    <property type="match status" value="1"/>
</dbReference>
<comment type="caution">
    <text evidence="2">The sequence shown here is derived from an EMBL/GenBank/DDBJ whole genome shotgun (WGS) entry which is preliminary data.</text>
</comment>
<sequence>MVPGVFRSLQLQNRALIAQLPTETLEDVHNKQKLETEFEHNMERFRILADVWVSTFFGNTVAWDKYNALVENLQSPDPSWEKLLQKKYVQNALDLRKHYRFFHWELEFPEVFYDEQGNRKPSAGFDAVTGNPPHGAVIDQLSKALLRKYFVTATCWTDMGRE</sequence>
<dbReference type="InterPro" id="IPR011639">
    <property type="entry name" value="MethylTrfase_TaqI-like_dom"/>
</dbReference>
<proteinExistence type="predicted"/>
<accession>X1MZ85</accession>
<dbReference type="GO" id="GO:0006304">
    <property type="term" value="P:DNA modification"/>
    <property type="evidence" value="ECO:0007669"/>
    <property type="project" value="InterPro"/>
</dbReference>
<name>X1MZ85_9ZZZZ</name>
<evidence type="ECO:0000313" key="2">
    <source>
        <dbReference type="EMBL" id="GAI11669.1"/>
    </source>
</evidence>
<dbReference type="EMBL" id="BARV01010390">
    <property type="protein sequence ID" value="GAI11669.1"/>
    <property type="molecule type" value="Genomic_DNA"/>
</dbReference>
<feature type="domain" description="Type II methyltransferase M.TaqI-like" evidence="1">
    <location>
        <begin position="77"/>
        <end position="148"/>
    </location>
</feature>
<reference evidence="2" key="1">
    <citation type="journal article" date="2014" name="Front. Microbiol.">
        <title>High frequency of phylogenetically diverse reductive dehalogenase-homologous genes in deep subseafloor sedimentary metagenomes.</title>
        <authorList>
            <person name="Kawai M."/>
            <person name="Futagami T."/>
            <person name="Toyoda A."/>
            <person name="Takaki Y."/>
            <person name="Nishi S."/>
            <person name="Hori S."/>
            <person name="Arai W."/>
            <person name="Tsubouchi T."/>
            <person name="Morono Y."/>
            <person name="Uchiyama I."/>
            <person name="Ito T."/>
            <person name="Fujiyama A."/>
            <person name="Inagaki F."/>
            <person name="Takami H."/>
        </authorList>
    </citation>
    <scope>NUCLEOTIDE SEQUENCE</scope>
    <source>
        <strain evidence="2">Expedition CK06-06</strain>
    </source>
</reference>
<organism evidence="2">
    <name type="scientific">marine sediment metagenome</name>
    <dbReference type="NCBI Taxonomy" id="412755"/>
    <lineage>
        <taxon>unclassified sequences</taxon>
        <taxon>metagenomes</taxon>
        <taxon>ecological metagenomes</taxon>
    </lineage>
</organism>
<dbReference type="AlphaFoldDB" id="X1MZ85"/>